<sequence length="110" mass="11520">MHLVLRFVNALALVAVLVLSAVPAHAHDLHHGLQANDAVTDMAAAGHDHPAGPEQGHQHDDPAVHCGAPLLAVEPLAIGCTFRVSSIAYDGIDSPAFADPLHEDLRPPRA</sequence>
<name>A0A1Y6EZG4_9HYPH</name>
<keyword evidence="4" id="KW-1185">Reference proteome</keyword>
<dbReference type="EMBL" id="FXWK01000001">
    <property type="protein sequence ID" value="SMQ67659.1"/>
    <property type="molecule type" value="Genomic_DNA"/>
</dbReference>
<feature type="chain" id="PRO_5012712286" description="Cobalt-zinc-cadmium efflux system protein" evidence="2">
    <location>
        <begin position="27"/>
        <end position="110"/>
    </location>
</feature>
<evidence type="ECO:0000313" key="4">
    <source>
        <dbReference type="Proteomes" id="UP000194474"/>
    </source>
</evidence>
<evidence type="ECO:0000256" key="1">
    <source>
        <dbReference type="SAM" id="MobiDB-lite"/>
    </source>
</evidence>
<protein>
    <recommendedName>
        <fullName evidence="5">Cobalt-zinc-cadmium efflux system protein</fullName>
    </recommendedName>
</protein>
<feature type="region of interest" description="Disordered" evidence="1">
    <location>
        <begin position="44"/>
        <end position="63"/>
    </location>
</feature>
<dbReference type="AlphaFoldDB" id="A0A1Y6EZG4"/>
<proteinExistence type="predicted"/>
<gene>
    <name evidence="3" type="ORF">SAMN06295905_1566</name>
</gene>
<organism evidence="3 4">
    <name type="scientific">Devosia lucknowensis</name>
    <dbReference type="NCBI Taxonomy" id="1096929"/>
    <lineage>
        <taxon>Bacteria</taxon>
        <taxon>Pseudomonadati</taxon>
        <taxon>Pseudomonadota</taxon>
        <taxon>Alphaproteobacteria</taxon>
        <taxon>Hyphomicrobiales</taxon>
        <taxon>Devosiaceae</taxon>
        <taxon>Devosia</taxon>
    </lineage>
</organism>
<reference evidence="4" key="1">
    <citation type="submission" date="2017-04" db="EMBL/GenBank/DDBJ databases">
        <authorList>
            <person name="Varghese N."/>
            <person name="Submissions S."/>
        </authorList>
    </citation>
    <scope>NUCLEOTIDE SEQUENCE [LARGE SCALE GENOMIC DNA]</scope>
</reference>
<feature type="compositionally biased region" description="Basic and acidic residues" evidence="1">
    <location>
        <begin position="46"/>
        <end position="63"/>
    </location>
</feature>
<evidence type="ECO:0000256" key="2">
    <source>
        <dbReference type="SAM" id="SignalP"/>
    </source>
</evidence>
<keyword evidence="2" id="KW-0732">Signal</keyword>
<dbReference type="Proteomes" id="UP000194474">
    <property type="component" value="Unassembled WGS sequence"/>
</dbReference>
<feature type="signal peptide" evidence="2">
    <location>
        <begin position="1"/>
        <end position="26"/>
    </location>
</feature>
<evidence type="ECO:0008006" key="5">
    <source>
        <dbReference type="Google" id="ProtNLM"/>
    </source>
</evidence>
<evidence type="ECO:0000313" key="3">
    <source>
        <dbReference type="EMBL" id="SMQ67659.1"/>
    </source>
</evidence>
<accession>A0A1Y6EZG4</accession>
<dbReference type="RefSeq" id="WP_086469873.1">
    <property type="nucleotide sequence ID" value="NZ_FXWK01000001.1"/>
</dbReference>